<dbReference type="Proteomes" id="UP000002588">
    <property type="component" value="Chromosome"/>
</dbReference>
<proteinExistence type="predicted"/>
<protein>
    <recommendedName>
        <fullName evidence="3">HprK-related kinase A</fullName>
    </recommendedName>
</protein>
<dbReference type="STRING" id="62928.azo0985"/>
<dbReference type="InterPro" id="IPR027417">
    <property type="entry name" value="P-loop_NTPase"/>
</dbReference>
<reference evidence="1 2" key="1">
    <citation type="journal article" date="2006" name="Nat. Biotechnol.">
        <title>Complete genome of the mutualistic, N2-fixing grass endophyte Azoarcus sp. strain BH72.</title>
        <authorList>
            <person name="Krause A."/>
            <person name="Ramakumar A."/>
            <person name="Bartels D."/>
            <person name="Battistoni F."/>
            <person name="Bekel T."/>
            <person name="Boch J."/>
            <person name="Boehm M."/>
            <person name="Friedrich F."/>
            <person name="Hurek T."/>
            <person name="Krause L."/>
            <person name="Linke B."/>
            <person name="McHardy A.C."/>
            <person name="Sarkar A."/>
            <person name="Schneiker S."/>
            <person name="Syed A.A."/>
            <person name="Thauer R."/>
            <person name="Vorhoelter F.-J."/>
            <person name="Weidner S."/>
            <person name="Puehler A."/>
            <person name="Reinhold-Hurek B."/>
            <person name="Kaiser O."/>
            <person name="Goesmann A."/>
        </authorList>
    </citation>
    <scope>NUCLEOTIDE SEQUENCE [LARGE SCALE GENOMIC DNA]</scope>
    <source>
        <strain evidence="1 2">BH72</strain>
    </source>
</reference>
<dbReference type="EMBL" id="AM406670">
    <property type="protein sequence ID" value="CAL93602.1"/>
    <property type="molecule type" value="Genomic_DNA"/>
</dbReference>
<organism evidence="1 2">
    <name type="scientific">Azoarcus sp. (strain BH72)</name>
    <dbReference type="NCBI Taxonomy" id="418699"/>
    <lineage>
        <taxon>Bacteria</taxon>
        <taxon>Pseudomonadati</taxon>
        <taxon>Pseudomonadota</taxon>
        <taxon>Betaproteobacteria</taxon>
        <taxon>Rhodocyclales</taxon>
        <taxon>Zoogloeaceae</taxon>
        <taxon>Azoarcus</taxon>
    </lineage>
</organism>
<dbReference type="RefSeq" id="WP_011764719.1">
    <property type="nucleotide sequence ID" value="NC_008702.1"/>
</dbReference>
<dbReference type="Gene3D" id="3.40.50.300">
    <property type="entry name" value="P-loop containing nucleotide triphosphate hydrolases"/>
    <property type="match status" value="1"/>
</dbReference>
<accession>A1K447</accession>
<name>A1K447_AZOSB</name>
<dbReference type="eggNOG" id="COG5265">
    <property type="taxonomic scope" value="Bacteria"/>
</dbReference>
<dbReference type="SUPFAM" id="SSF53795">
    <property type="entry name" value="PEP carboxykinase-like"/>
    <property type="match status" value="1"/>
</dbReference>
<evidence type="ECO:0000313" key="1">
    <source>
        <dbReference type="EMBL" id="CAL93602.1"/>
    </source>
</evidence>
<dbReference type="KEGG" id="azo:azo0985"/>
<evidence type="ECO:0008006" key="3">
    <source>
        <dbReference type="Google" id="ProtNLM"/>
    </source>
</evidence>
<dbReference type="InterPro" id="IPR027600">
    <property type="entry name" value="HprK-rel_A"/>
</dbReference>
<sequence length="286" mass="31506">MIDLAFRLPPFNVRVRSDFSSVADHVADLYPALQRLDSDSFVDFDIRILRGKGHRRWLGQQARFLLDAQEPFLPLPGSQAPALLEWGLNWSIAARPLGYLVLHAAVLARGTDAVVMPGFPGAGKSTLCASLAFLGGWRLLSDELAILDPGTLALHPNPRPISVKNESIDIVGRFPGAAVGPVYHDTRKGRLSHLAPPRESALAAEETARCRWIVFPSFQRDDEHGWHEEISRAEAFALISEQSFNKERMGEQGFHALCGMLDGARCFQIGYGSTAAGLELIDRLCR</sequence>
<dbReference type="AlphaFoldDB" id="A1K447"/>
<dbReference type="HOGENOM" id="CLU_083312_0_0_4"/>
<gene>
    <name evidence="1" type="ordered locus">azo0985</name>
</gene>
<evidence type="ECO:0000313" key="2">
    <source>
        <dbReference type="Proteomes" id="UP000002588"/>
    </source>
</evidence>
<dbReference type="NCBIfam" id="TIGR04352">
    <property type="entry name" value="HprK_rel_A"/>
    <property type="match status" value="1"/>
</dbReference>
<keyword evidence="2" id="KW-1185">Reference proteome</keyword>